<reference evidence="2" key="1">
    <citation type="submission" date="2023-07" db="EMBL/GenBank/DDBJ databases">
        <title>draft genome sequence of fig (Ficus carica).</title>
        <authorList>
            <person name="Takahashi T."/>
            <person name="Nishimura K."/>
        </authorList>
    </citation>
    <scope>NUCLEOTIDE SEQUENCE</scope>
</reference>
<accession>A0AA88D4T2</accession>
<sequence length="119" mass="13214">MVEISMGNPPSKEMPTENTARRRSGPACVEKILQSSPSTLEIGRRRFDGGSTEVRRRSGLACMEEIRHRLHRARDRATELRSGSHGRDPSSPSPSWRSAVWKTIGLTTIGEKRGSGDRT</sequence>
<name>A0AA88D4T2_FICCA</name>
<evidence type="ECO:0000313" key="2">
    <source>
        <dbReference type="EMBL" id="GMN41607.1"/>
    </source>
</evidence>
<proteinExistence type="predicted"/>
<feature type="region of interest" description="Disordered" evidence="1">
    <location>
        <begin position="1"/>
        <end position="26"/>
    </location>
</feature>
<dbReference type="EMBL" id="BTGU01000013">
    <property type="protein sequence ID" value="GMN41607.1"/>
    <property type="molecule type" value="Genomic_DNA"/>
</dbReference>
<gene>
    <name evidence="2" type="ORF">TIFTF001_010837</name>
</gene>
<organism evidence="2 3">
    <name type="scientific">Ficus carica</name>
    <name type="common">Common fig</name>
    <dbReference type="NCBI Taxonomy" id="3494"/>
    <lineage>
        <taxon>Eukaryota</taxon>
        <taxon>Viridiplantae</taxon>
        <taxon>Streptophyta</taxon>
        <taxon>Embryophyta</taxon>
        <taxon>Tracheophyta</taxon>
        <taxon>Spermatophyta</taxon>
        <taxon>Magnoliopsida</taxon>
        <taxon>eudicotyledons</taxon>
        <taxon>Gunneridae</taxon>
        <taxon>Pentapetalae</taxon>
        <taxon>rosids</taxon>
        <taxon>fabids</taxon>
        <taxon>Rosales</taxon>
        <taxon>Moraceae</taxon>
        <taxon>Ficeae</taxon>
        <taxon>Ficus</taxon>
    </lineage>
</organism>
<evidence type="ECO:0000256" key="1">
    <source>
        <dbReference type="SAM" id="MobiDB-lite"/>
    </source>
</evidence>
<dbReference type="Proteomes" id="UP001187192">
    <property type="component" value="Unassembled WGS sequence"/>
</dbReference>
<comment type="caution">
    <text evidence="2">The sequence shown here is derived from an EMBL/GenBank/DDBJ whole genome shotgun (WGS) entry which is preliminary data.</text>
</comment>
<protein>
    <submittedName>
        <fullName evidence="2">Uncharacterized protein</fullName>
    </submittedName>
</protein>
<evidence type="ECO:0000313" key="3">
    <source>
        <dbReference type="Proteomes" id="UP001187192"/>
    </source>
</evidence>
<keyword evidence="3" id="KW-1185">Reference proteome</keyword>
<feature type="region of interest" description="Disordered" evidence="1">
    <location>
        <begin position="73"/>
        <end position="102"/>
    </location>
</feature>
<dbReference type="AlphaFoldDB" id="A0AA88D4T2"/>